<keyword evidence="4" id="KW-0472">Membrane</keyword>
<keyword evidence="1" id="KW-0805">Transcription regulation</keyword>
<dbReference type="InterPro" id="IPR011990">
    <property type="entry name" value="TPR-like_helical_dom_sf"/>
</dbReference>
<dbReference type="AlphaFoldDB" id="A0A3D9HEL8"/>
<reference evidence="6 7" key="1">
    <citation type="submission" date="2018-07" db="EMBL/GenBank/DDBJ databases">
        <title>Genomic Encyclopedia of Type Strains, Phase III (KMG-III): the genomes of soil and plant-associated and newly described type strains.</title>
        <authorList>
            <person name="Whitman W."/>
        </authorList>
    </citation>
    <scope>NUCLEOTIDE SEQUENCE [LARGE SCALE GENOMIC DNA]</scope>
    <source>
        <strain evidence="6 7">CECT 8487</strain>
    </source>
</reference>
<dbReference type="InterPro" id="IPR018060">
    <property type="entry name" value="HTH_AraC"/>
</dbReference>
<name>A0A3D9HEL8_9FLAO</name>
<dbReference type="GO" id="GO:0043565">
    <property type="term" value="F:sequence-specific DNA binding"/>
    <property type="evidence" value="ECO:0007669"/>
    <property type="project" value="InterPro"/>
</dbReference>
<dbReference type="InterPro" id="IPR020449">
    <property type="entry name" value="Tscrpt_reg_AraC-type_HTH"/>
</dbReference>
<evidence type="ECO:0000259" key="5">
    <source>
        <dbReference type="PROSITE" id="PS01124"/>
    </source>
</evidence>
<dbReference type="PROSITE" id="PS01124">
    <property type="entry name" value="HTH_ARAC_FAMILY_2"/>
    <property type="match status" value="1"/>
</dbReference>
<feature type="transmembrane region" description="Helical" evidence="4">
    <location>
        <begin position="130"/>
        <end position="151"/>
    </location>
</feature>
<dbReference type="EMBL" id="QRDX01000005">
    <property type="protein sequence ID" value="RED47927.1"/>
    <property type="molecule type" value="Genomic_DNA"/>
</dbReference>
<evidence type="ECO:0000256" key="3">
    <source>
        <dbReference type="ARBA" id="ARBA00023163"/>
    </source>
</evidence>
<dbReference type="Proteomes" id="UP000256629">
    <property type="component" value="Unassembled WGS sequence"/>
</dbReference>
<evidence type="ECO:0000256" key="4">
    <source>
        <dbReference type="SAM" id="Phobius"/>
    </source>
</evidence>
<dbReference type="PANTHER" id="PTHR43280">
    <property type="entry name" value="ARAC-FAMILY TRANSCRIPTIONAL REGULATOR"/>
    <property type="match status" value="1"/>
</dbReference>
<dbReference type="OrthoDB" id="9779074at2"/>
<dbReference type="Pfam" id="PF12833">
    <property type="entry name" value="HTH_18"/>
    <property type="match status" value="1"/>
</dbReference>
<evidence type="ECO:0000256" key="1">
    <source>
        <dbReference type="ARBA" id="ARBA00023015"/>
    </source>
</evidence>
<dbReference type="Gene3D" id="1.10.10.60">
    <property type="entry name" value="Homeodomain-like"/>
    <property type="match status" value="2"/>
</dbReference>
<dbReference type="SMART" id="SM00342">
    <property type="entry name" value="HTH_ARAC"/>
    <property type="match status" value="1"/>
</dbReference>
<evidence type="ECO:0000313" key="6">
    <source>
        <dbReference type="EMBL" id="RED47927.1"/>
    </source>
</evidence>
<dbReference type="InterPro" id="IPR009057">
    <property type="entry name" value="Homeodomain-like_sf"/>
</dbReference>
<dbReference type="Gene3D" id="3.40.50.10070">
    <property type="entry name" value="TolB, N-terminal domain"/>
    <property type="match status" value="1"/>
</dbReference>
<accession>A0A3D9HEL8</accession>
<keyword evidence="3" id="KW-0804">Transcription</keyword>
<dbReference type="Gene3D" id="1.25.40.10">
    <property type="entry name" value="Tetratricopeptide repeat domain"/>
    <property type="match status" value="2"/>
</dbReference>
<dbReference type="GO" id="GO:0003700">
    <property type="term" value="F:DNA-binding transcription factor activity"/>
    <property type="evidence" value="ECO:0007669"/>
    <property type="project" value="InterPro"/>
</dbReference>
<comment type="caution">
    <text evidence="6">The sequence shown here is derived from an EMBL/GenBank/DDBJ whole genome shotgun (WGS) entry which is preliminary data.</text>
</comment>
<evidence type="ECO:0000256" key="2">
    <source>
        <dbReference type="ARBA" id="ARBA00023125"/>
    </source>
</evidence>
<sequence length="621" mass="71953">MSGNDDLLNSLQQAVLDNLQNEQFGVNQLSQIAGLSRSHLHRKLKKLKSQSISQFIREVRLQEAHKLLQKNTITISEIAYKVGFGSTSYFHKCFHEYYGYSPSEAKKYLNKETFKQTIEKKKSISFNNQTLKIVKIIGVLATLFFVGYLMINHFSKNEVLAINEKSIAVLPFKNISGDEENQFFADGLVEGILNRLATLKEFKVISRTSSEIYKHNTTKTIPTIASELGVSYILEGSVQRHEKKTRITVQLIDATHDDHVWIKSFDRELSDIFDVQSEVALQIASGLNETLSEEQTLEIKRNQTENLEAYKLYQLGRFYWGKRLKKDYATAIDYFHKAIEEDSNYATAYAGLGDTYFLKTWTSSTKEEIIENRKKAEYYALKAIELDPNLLEAHTVLATLYFYIDWEWEKANHAFTKAFEIGANYSTLHHRYSEYLSCIGEHKKARLHINKALELDPLSYIVREVSAKLYLNRGQFHEAIEESKIAGDLNKDHMRPPLYQFWGHYMLKNNELALESLKELRNVIKNNTTDEALNSIFKTAGRDGLMEWCIDNIYNKYFKIKSLAFWGENEKVMNELEEFYNSGGRLADVPYWYSPNNLKSHPKFITLMKKMNLPYNTDSLP</sequence>
<keyword evidence="4" id="KW-1133">Transmembrane helix</keyword>
<proteinExistence type="predicted"/>
<feature type="domain" description="HTH araC/xylS-type" evidence="5">
    <location>
        <begin position="9"/>
        <end position="108"/>
    </location>
</feature>
<dbReference type="SUPFAM" id="SSF46689">
    <property type="entry name" value="Homeodomain-like"/>
    <property type="match status" value="1"/>
</dbReference>
<keyword evidence="7" id="KW-1185">Reference proteome</keyword>
<dbReference type="PRINTS" id="PR00032">
    <property type="entry name" value="HTHARAC"/>
</dbReference>
<organism evidence="6 7">
    <name type="scientific">Seonamhaeicola aphaedonensis</name>
    <dbReference type="NCBI Taxonomy" id="1461338"/>
    <lineage>
        <taxon>Bacteria</taxon>
        <taxon>Pseudomonadati</taxon>
        <taxon>Bacteroidota</taxon>
        <taxon>Flavobacteriia</taxon>
        <taxon>Flavobacteriales</taxon>
        <taxon>Flavobacteriaceae</taxon>
    </lineage>
</organism>
<evidence type="ECO:0000313" key="7">
    <source>
        <dbReference type="Proteomes" id="UP000256629"/>
    </source>
</evidence>
<keyword evidence="4" id="KW-0812">Transmembrane</keyword>
<keyword evidence="2" id="KW-0238">DNA-binding</keyword>
<protein>
    <submittedName>
        <fullName evidence="6">TolB-like protein</fullName>
    </submittedName>
</protein>
<dbReference type="RefSeq" id="WP_116524286.1">
    <property type="nucleotide sequence ID" value="NZ_QRDX01000005.1"/>
</dbReference>
<dbReference type="SUPFAM" id="SSF48452">
    <property type="entry name" value="TPR-like"/>
    <property type="match status" value="1"/>
</dbReference>
<gene>
    <name evidence="6" type="ORF">DFQ02_105154</name>
</gene>
<dbReference type="PANTHER" id="PTHR43280:SF2">
    <property type="entry name" value="HTH-TYPE TRANSCRIPTIONAL REGULATOR EXSA"/>
    <property type="match status" value="1"/>
</dbReference>